<evidence type="ECO:0000256" key="1">
    <source>
        <dbReference type="ARBA" id="ARBA00022722"/>
    </source>
</evidence>
<dbReference type="GO" id="GO:0003723">
    <property type="term" value="F:RNA binding"/>
    <property type="evidence" value="ECO:0007669"/>
    <property type="project" value="InterPro"/>
</dbReference>
<evidence type="ECO:0000313" key="3">
    <source>
        <dbReference type="EMBL" id="EXI78577.1"/>
    </source>
</evidence>
<dbReference type="EC" id="3.1.27.3" evidence="3"/>
<reference evidence="3 4" key="1">
    <citation type="submission" date="2014-02" db="EMBL/GenBank/DDBJ databases">
        <title>Expanding our view of genomic diversity in Candidatus Accumulibacter clades.</title>
        <authorList>
            <person name="Skennerton C.T."/>
            <person name="Barr J.J."/>
            <person name="Slater F.R."/>
            <person name="Bond P.L."/>
            <person name="Tyson G.W."/>
        </authorList>
    </citation>
    <scope>NUCLEOTIDE SEQUENCE [LARGE SCALE GENOMIC DNA]</scope>
    <source>
        <strain evidence="4">BA-92</strain>
    </source>
</reference>
<proteinExistence type="predicted"/>
<evidence type="ECO:0000313" key="4">
    <source>
        <dbReference type="Proteomes" id="UP000021816"/>
    </source>
</evidence>
<dbReference type="STRING" id="1454003.AW10_02929"/>
<dbReference type="PATRIC" id="fig|1454003.3.peg.2988"/>
<sequence>MLASVPGAAAYHRQLLSAALLALLALLAFFGPSAAALARESATLQRIALAELPAEAQQTLHLIKQGGPFPYAHKDGSVFGNFEKRLPLQRRAYYREYTVPTPGRRDRGARRIVAGEGSGGNVATSGEYYYTADHYRSFRRIDE</sequence>
<keyword evidence="1" id="KW-0540">Nuclease</keyword>
<dbReference type="InterPro" id="IPR000026">
    <property type="entry name" value="N1-like"/>
</dbReference>
<comment type="caution">
    <text evidence="3">The sequence shown here is derived from an EMBL/GenBank/DDBJ whole genome shotgun (WGS) entry which is preliminary data.</text>
</comment>
<evidence type="ECO:0000256" key="2">
    <source>
        <dbReference type="ARBA" id="ARBA00022801"/>
    </source>
</evidence>
<dbReference type="GO" id="GO:0004521">
    <property type="term" value="F:RNA endonuclease activity"/>
    <property type="evidence" value="ECO:0007669"/>
    <property type="project" value="InterPro"/>
</dbReference>
<keyword evidence="2 3" id="KW-0378">Hydrolase</keyword>
<dbReference type="GO" id="GO:0016787">
    <property type="term" value="F:hydrolase activity"/>
    <property type="evidence" value="ECO:0007669"/>
    <property type="project" value="UniProtKB-KW"/>
</dbReference>
<dbReference type="AlphaFoldDB" id="A0A011PNJ1"/>
<dbReference type="InterPro" id="IPR016191">
    <property type="entry name" value="Ribonuclease/ribotoxin"/>
</dbReference>
<dbReference type="Gene3D" id="3.10.450.30">
    <property type="entry name" value="Microbial ribonucleases"/>
    <property type="match status" value="1"/>
</dbReference>
<dbReference type="EMBL" id="JEMX01000067">
    <property type="protein sequence ID" value="EXI78577.1"/>
    <property type="molecule type" value="Genomic_DNA"/>
</dbReference>
<organism evidence="3 4">
    <name type="scientific">Candidatus Accumulibacter appositus</name>
    <dbReference type="NCBI Taxonomy" id="1454003"/>
    <lineage>
        <taxon>Bacteria</taxon>
        <taxon>Pseudomonadati</taxon>
        <taxon>Pseudomonadota</taxon>
        <taxon>Betaproteobacteria</taxon>
        <taxon>Candidatus Accumulibacter</taxon>
    </lineage>
</organism>
<dbReference type="Pfam" id="PF00545">
    <property type="entry name" value="Ribonuclease"/>
    <property type="match status" value="1"/>
</dbReference>
<name>A0A011PNJ1_9PROT</name>
<dbReference type="Proteomes" id="UP000021816">
    <property type="component" value="Unassembled WGS sequence"/>
</dbReference>
<gene>
    <name evidence="3" type="ORF">AW10_02929</name>
</gene>
<dbReference type="SUPFAM" id="SSF53933">
    <property type="entry name" value="Microbial ribonucleases"/>
    <property type="match status" value="1"/>
</dbReference>
<protein>
    <submittedName>
        <fullName evidence="3">Guanyl-specific ribonuclease St</fullName>
        <ecNumber evidence="3">3.1.27.3</ecNumber>
    </submittedName>
</protein>
<accession>A0A011PNJ1</accession>